<dbReference type="GeneID" id="39458552"/>
<keyword evidence="1" id="KW-0614">Plasmid</keyword>
<dbReference type="Proteomes" id="UP000515917">
    <property type="component" value="Plasmid pl2"/>
</dbReference>
<name>A0A7G3GEK8_9NEIS</name>
<gene>
    <name evidence="1" type="ORF">C1H71_20300</name>
</gene>
<accession>A0A7G3GEK8</accession>
<organism evidence="1 2">
    <name type="scientific">Iodobacter fluviatilis</name>
    <dbReference type="NCBI Taxonomy" id="537"/>
    <lineage>
        <taxon>Bacteria</taxon>
        <taxon>Pseudomonadati</taxon>
        <taxon>Pseudomonadota</taxon>
        <taxon>Betaproteobacteria</taxon>
        <taxon>Neisseriales</taxon>
        <taxon>Chitinibacteraceae</taxon>
        <taxon>Iodobacter</taxon>
    </lineage>
</organism>
<reference evidence="1 2" key="1">
    <citation type="submission" date="2018-01" db="EMBL/GenBank/DDBJ databases">
        <title>Genome sequence of Iodobacter sp. strain PCH194 isolated from Indian Trans-Himalaya.</title>
        <authorList>
            <person name="Kumar V."/>
            <person name="Thakur V."/>
            <person name="Kumar S."/>
            <person name="Singh D."/>
        </authorList>
    </citation>
    <scope>NUCLEOTIDE SEQUENCE [LARGE SCALE GENOMIC DNA]</scope>
    <source>
        <strain evidence="1 2">PCH194</strain>
        <plasmid evidence="1 2">pl2</plasmid>
    </source>
</reference>
<proteinExistence type="predicted"/>
<dbReference type="AlphaFoldDB" id="A0A7G3GEK8"/>
<sequence length="61" mass="6644">MSNSDSTVSVFKAKASALVIECPACNAEQENWIKDPRGDEHECDACGKTYRVSIAAQIEII</sequence>
<keyword evidence="2" id="KW-1185">Reference proteome</keyword>
<geneLocation type="plasmid" evidence="1 2">
    <name>pl2</name>
</geneLocation>
<dbReference type="KEGG" id="ifl:C1H71_20300"/>
<evidence type="ECO:0000313" key="1">
    <source>
        <dbReference type="EMBL" id="QBC45887.1"/>
    </source>
</evidence>
<protein>
    <submittedName>
        <fullName evidence="1">Uncharacterized protein</fullName>
    </submittedName>
</protein>
<dbReference type="EMBL" id="CP025782">
    <property type="protein sequence ID" value="QBC45887.1"/>
    <property type="molecule type" value="Genomic_DNA"/>
</dbReference>
<dbReference type="RefSeq" id="WP_130108362.1">
    <property type="nucleotide sequence ID" value="NZ_CP025782.1"/>
</dbReference>
<evidence type="ECO:0000313" key="2">
    <source>
        <dbReference type="Proteomes" id="UP000515917"/>
    </source>
</evidence>